<reference evidence="2" key="1">
    <citation type="submission" date="2020-12" db="EMBL/GenBank/DDBJ databases">
        <title>Prauserella sp. ASG 168, a novel actinomycete isolated from cave rock.</title>
        <authorList>
            <person name="Suriyachadkun C."/>
        </authorList>
    </citation>
    <scope>NUCLEOTIDE SEQUENCE</scope>
    <source>
        <strain evidence="2">ASG 168</strain>
    </source>
</reference>
<feature type="chain" id="PRO_5037703853" description="Secreted protein" evidence="1">
    <location>
        <begin position="27"/>
        <end position="125"/>
    </location>
</feature>
<keyword evidence="3" id="KW-1185">Reference proteome</keyword>
<accession>A0A934QQ23</accession>
<comment type="caution">
    <text evidence="2">The sequence shown here is derived from an EMBL/GenBank/DDBJ whole genome shotgun (WGS) entry which is preliminary data.</text>
</comment>
<name>A0A934QQ23_9PSEU</name>
<dbReference type="RefSeq" id="WP_200315889.1">
    <property type="nucleotide sequence ID" value="NZ_JAENJH010000002.1"/>
</dbReference>
<dbReference type="AlphaFoldDB" id="A0A934QQ23"/>
<organism evidence="2 3">
    <name type="scientific">Prauserella cavernicola</name>
    <dbReference type="NCBI Taxonomy" id="2800127"/>
    <lineage>
        <taxon>Bacteria</taxon>
        <taxon>Bacillati</taxon>
        <taxon>Actinomycetota</taxon>
        <taxon>Actinomycetes</taxon>
        <taxon>Pseudonocardiales</taxon>
        <taxon>Pseudonocardiaceae</taxon>
        <taxon>Prauserella</taxon>
    </lineage>
</organism>
<evidence type="ECO:0000256" key="1">
    <source>
        <dbReference type="SAM" id="SignalP"/>
    </source>
</evidence>
<feature type="signal peptide" evidence="1">
    <location>
        <begin position="1"/>
        <end position="26"/>
    </location>
</feature>
<sequence length="125" mass="12225">MKILRFALGAPVAVLACLLTASPATADATLLVDKSIVSPGEVVHVTAKCPYAEGISHVGSPAFAATGADGPYAGNGGVAVLTARSGGFGIGRAEIRADIAPGVYPVVLRCGGGNAGTVELTIPPG</sequence>
<evidence type="ECO:0008006" key="4">
    <source>
        <dbReference type="Google" id="ProtNLM"/>
    </source>
</evidence>
<gene>
    <name evidence="2" type="ORF">JHE00_06505</name>
</gene>
<dbReference type="EMBL" id="JAENJH010000002">
    <property type="protein sequence ID" value="MBK1783978.1"/>
    <property type="molecule type" value="Genomic_DNA"/>
</dbReference>
<dbReference type="Proteomes" id="UP000635245">
    <property type="component" value="Unassembled WGS sequence"/>
</dbReference>
<evidence type="ECO:0000313" key="3">
    <source>
        <dbReference type="Proteomes" id="UP000635245"/>
    </source>
</evidence>
<protein>
    <recommendedName>
        <fullName evidence="4">Secreted protein</fullName>
    </recommendedName>
</protein>
<proteinExistence type="predicted"/>
<dbReference type="PROSITE" id="PS51257">
    <property type="entry name" value="PROKAR_LIPOPROTEIN"/>
    <property type="match status" value="1"/>
</dbReference>
<keyword evidence="1" id="KW-0732">Signal</keyword>
<evidence type="ECO:0000313" key="2">
    <source>
        <dbReference type="EMBL" id="MBK1783978.1"/>
    </source>
</evidence>